<feature type="compositionally biased region" description="Low complexity" evidence="1">
    <location>
        <begin position="28"/>
        <end position="37"/>
    </location>
</feature>
<dbReference type="RefSeq" id="XP_052129602.1">
    <property type="nucleotide sequence ID" value="XM_052273642.1"/>
</dbReference>
<accession>A0A9C6X5K7</accession>
<name>A0A9C6X5K7_FRAOC</name>
<feature type="compositionally biased region" description="Polar residues" evidence="1">
    <location>
        <begin position="1"/>
        <end position="10"/>
    </location>
</feature>
<dbReference type="OrthoDB" id="7548667at2759"/>
<dbReference type="Pfam" id="PF16064">
    <property type="entry name" value="DUF4806"/>
    <property type="match status" value="1"/>
</dbReference>
<evidence type="ECO:0000256" key="1">
    <source>
        <dbReference type="SAM" id="MobiDB-lite"/>
    </source>
</evidence>
<protein>
    <submittedName>
        <fullName evidence="4">Uncharacterized protein LOC113205838</fullName>
    </submittedName>
</protein>
<feature type="domain" description="DUF4806" evidence="2">
    <location>
        <begin position="107"/>
        <end position="182"/>
    </location>
</feature>
<evidence type="ECO:0000313" key="3">
    <source>
        <dbReference type="Proteomes" id="UP000504606"/>
    </source>
</evidence>
<dbReference type="KEGG" id="foc:113205838"/>
<dbReference type="AlphaFoldDB" id="A0A9C6X5K7"/>
<feature type="region of interest" description="Disordered" evidence="1">
    <location>
        <begin position="1"/>
        <end position="61"/>
    </location>
</feature>
<proteinExistence type="predicted"/>
<keyword evidence="3" id="KW-1185">Reference proteome</keyword>
<sequence length="230" mass="26108">METVNDNISGKTHPEPGLVMSGSDQEGSDTVDSPDSPDSNHDSDSKNSESPSPMSERPSADSRHLCHIETLLEHMNSKLDIVLSNQGRVNRALAPTSKRLQKPHWISLPVLRPEAFKEFEKNLEDDDKFDAFTHYIEALGIPDDESKATKKLMPEFFSDWMADKFSFHGQGSKLAFKDTKMWEALEAVLYIKYGTDLSQFIKDMRSWFRNAKGRKRGKIPPPPLPKPRHK</sequence>
<gene>
    <name evidence="4" type="primary">LOC113205838</name>
</gene>
<feature type="compositionally biased region" description="Basic and acidic residues" evidence="1">
    <location>
        <begin position="38"/>
        <end position="47"/>
    </location>
</feature>
<dbReference type="Proteomes" id="UP000504606">
    <property type="component" value="Unplaced"/>
</dbReference>
<evidence type="ECO:0000313" key="4">
    <source>
        <dbReference type="RefSeq" id="XP_052129602.1"/>
    </source>
</evidence>
<reference evidence="4" key="1">
    <citation type="submission" date="2025-08" db="UniProtKB">
        <authorList>
            <consortium name="RefSeq"/>
        </authorList>
    </citation>
    <scope>IDENTIFICATION</scope>
    <source>
        <tissue evidence="4">Whole organism</tissue>
    </source>
</reference>
<feature type="compositionally biased region" description="Low complexity" evidence="1">
    <location>
        <begin position="48"/>
        <end position="57"/>
    </location>
</feature>
<evidence type="ECO:0000259" key="2">
    <source>
        <dbReference type="Pfam" id="PF16064"/>
    </source>
</evidence>
<dbReference type="InterPro" id="IPR032071">
    <property type="entry name" value="DUF4806"/>
</dbReference>
<dbReference type="GeneID" id="113205838"/>
<organism evidence="3 4">
    <name type="scientific">Frankliniella occidentalis</name>
    <name type="common">Western flower thrips</name>
    <name type="synonym">Euthrips occidentalis</name>
    <dbReference type="NCBI Taxonomy" id="133901"/>
    <lineage>
        <taxon>Eukaryota</taxon>
        <taxon>Metazoa</taxon>
        <taxon>Ecdysozoa</taxon>
        <taxon>Arthropoda</taxon>
        <taxon>Hexapoda</taxon>
        <taxon>Insecta</taxon>
        <taxon>Pterygota</taxon>
        <taxon>Neoptera</taxon>
        <taxon>Paraneoptera</taxon>
        <taxon>Thysanoptera</taxon>
        <taxon>Terebrantia</taxon>
        <taxon>Thripoidea</taxon>
        <taxon>Thripidae</taxon>
        <taxon>Frankliniella</taxon>
    </lineage>
</organism>